<name>A0ABV1KTF7_9BACL</name>
<evidence type="ECO:0000256" key="6">
    <source>
        <dbReference type="ARBA" id="ARBA00023125"/>
    </source>
</evidence>
<proteinExistence type="predicted"/>
<dbReference type="EMBL" id="JASKHM010000006">
    <property type="protein sequence ID" value="MEQ4483265.1"/>
    <property type="molecule type" value="Genomic_DNA"/>
</dbReference>
<keyword evidence="6" id="KW-0238">DNA-binding</keyword>
<dbReference type="InterPro" id="IPR041522">
    <property type="entry name" value="CdaR_GGDEF"/>
</dbReference>
<dbReference type="RefSeq" id="WP_232184405.1">
    <property type="nucleotide sequence ID" value="NZ_JAIOAP010000002.1"/>
</dbReference>
<dbReference type="InterPro" id="IPR001789">
    <property type="entry name" value="Sig_transdc_resp-reg_receiver"/>
</dbReference>
<feature type="domain" description="HTH araC/xylS-type" evidence="9">
    <location>
        <begin position="433"/>
        <end position="531"/>
    </location>
</feature>
<dbReference type="InterPro" id="IPR051552">
    <property type="entry name" value="HptR"/>
</dbReference>
<dbReference type="InterPro" id="IPR011006">
    <property type="entry name" value="CheY-like_superfamily"/>
</dbReference>
<gene>
    <name evidence="11" type="ORF">QJS35_12780</name>
</gene>
<accession>A0ABV1KTF7</accession>
<keyword evidence="3 8" id="KW-0597">Phosphoprotein</keyword>
<dbReference type="Gene3D" id="1.10.10.60">
    <property type="entry name" value="Homeodomain-like"/>
    <property type="match status" value="2"/>
</dbReference>
<evidence type="ECO:0000313" key="11">
    <source>
        <dbReference type="EMBL" id="MEQ4483265.1"/>
    </source>
</evidence>
<keyword evidence="5" id="KW-0805">Transcription regulation</keyword>
<dbReference type="PROSITE" id="PS50110">
    <property type="entry name" value="RESPONSE_REGULATORY"/>
    <property type="match status" value="1"/>
</dbReference>
<evidence type="ECO:0000256" key="1">
    <source>
        <dbReference type="ARBA" id="ARBA00004496"/>
    </source>
</evidence>
<evidence type="ECO:0000313" key="12">
    <source>
        <dbReference type="Proteomes" id="UP001493487"/>
    </source>
</evidence>
<evidence type="ECO:0000259" key="9">
    <source>
        <dbReference type="PROSITE" id="PS01124"/>
    </source>
</evidence>
<dbReference type="PROSITE" id="PS01124">
    <property type="entry name" value="HTH_ARAC_FAMILY_2"/>
    <property type="match status" value="1"/>
</dbReference>
<dbReference type="PANTHER" id="PTHR42713:SF3">
    <property type="entry name" value="TRANSCRIPTIONAL REGULATORY PROTEIN HPTR"/>
    <property type="match status" value="1"/>
</dbReference>
<dbReference type="SUPFAM" id="SSF52172">
    <property type="entry name" value="CheY-like"/>
    <property type="match status" value="1"/>
</dbReference>
<feature type="modified residue" description="4-aspartylphosphate" evidence="8">
    <location>
        <position position="56"/>
    </location>
</feature>
<dbReference type="SMART" id="SM00342">
    <property type="entry name" value="HTH_ARAC"/>
    <property type="match status" value="1"/>
</dbReference>
<keyword evidence="12" id="KW-1185">Reference proteome</keyword>
<evidence type="ECO:0000256" key="8">
    <source>
        <dbReference type="PROSITE-ProRule" id="PRU00169"/>
    </source>
</evidence>
<organism evidence="11 12">
    <name type="scientific">Cohnella silvisoli</name>
    <dbReference type="NCBI Taxonomy" id="2873699"/>
    <lineage>
        <taxon>Bacteria</taxon>
        <taxon>Bacillati</taxon>
        <taxon>Bacillota</taxon>
        <taxon>Bacilli</taxon>
        <taxon>Bacillales</taxon>
        <taxon>Paenibacillaceae</taxon>
        <taxon>Cohnella</taxon>
    </lineage>
</organism>
<dbReference type="SUPFAM" id="SSF46689">
    <property type="entry name" value="Homeodomain-like"/>
    <property type="match status" value="2"/>
</dbReference>
<evidence type="ECO:0000256" key="2">
    <source>
        <dbReference type="ARBA" id="ARBA00022490"/>
    </source>
</evidence>
<dbReference type="Pfam" id="PF12833">
    <property type="entry name" value="HTH_18"/>
    <property type="match status" value="1"/>
</dbReference>
<evidence type="ECO:0000259" key="10">
    <source>
        <dbReference type="PROSITE" id="PS50110"/>
    </source>
</evidence>
<comment type="subcellular location">
    <subcellularLocation>
        <location evidence="1">Cytoplasm</location>
    </subcellularLocation>
</comment>
<dbReference type="InterPro" id="IPR020449">
    <property type="entry name" value="Tscrpt_reg_AraC-type_HTH"/>
</dbReference>
<dbReference type="PRINTS" id="PR00032">
    <property type="entry name" value="HTHARAC"/>
</dbReference>
<protein>
    <submittedName>
        <fullName evidence="11">Response regulator</fullName>
    </submittedName>
</protein>
<dbReference type="Pfam" id="PF17853">
    <property type="entry name" value="GGDEF_2"/>
    <property type="match status" value="1"/>
</dbReference>
<evidence type="ECO:0000256" key="3">
    <source>
        <dbReference type="ARBA" id="ARBA00022553"/>
    </source>
</evidence>
<evidence type="ECO:0000256" key="7">
    <source>
        <dbReference type="ARBA" id="ARBA00023163"/>
    </source>
</evidence>
<evidence type="ECO:0000256" key="4">
    <source>
        <dbReference type="ARBA" id="ARBA00023012"/>
    </source>
</evidence>
<dbReference type="Gene3D" id="3.40.50.2300">
    <property type="match status" value="1"/>
</dbReference>
<evidence type="ECO:0000256" key="5">
    <source>
        <dbReference type="ARBA" id="ARBA00023015"/>
    </source>
</evidence>
<keyword evidence="7" id="KW-0804">Transcription</keyword>
<dbReference type="InterPro" id="IPR009057">
    <property type="entry name" value="Homeodomain-like_sf"/>
</dbReference>
<sequence length="535" mass="60214">MLLRVLIVDDEEWTRISLREQVDWSALGMEIAGEARNGELALEAIARVVPHIVITDIRMPAMDGLKLMEQTRKSYPSVLFIMLSGYSEFEYARQAVMLQAFDYVLKPIDEEQLTETLRRAALKLDADKSFRNEWVELNKKANEAGPLTKERLLTQAVLEAGEAQLLAAGLLDRNGLSRFGDSVSVLVLEADNFIEVAANKYLGDGELTSFVLGNLLAELFSSREDAVFFRKYGERNEFIILLSAEQPSVMSSILAAMDQAERLLPFRLSGGIGRSCSSLRDLPSSYVQAIEALRNAKLAGLGSLVLFDQLDVRRSYEYPVGKEKALLTYIENGYKDQAQQLIADLTREWETSPDIHPSSIRHTALELTLSLRKIVRKHHAELEKVLGEEDLAALIRYRIRSIPQMRDWLLQATASVMSFLEDATKIGAKKAVGDIAKYMLEHYGEEISLNGVADTFHLNSAYLSRIFKQEMGQTFNDFLSHVRMEAAGKLLADESLKIHDIAPIVGYDNVSYFMKKFKEHFGITPSEYRRGTSGK</sequence>
<keyword evidence="4" id="KW-0902">Two-component regulatory system</keyword>
<dbReference type="InterPro" id="IPR018060">
    <property type="entry name" value="HTH_AraC"/>
</dbReference>
<keyword evidence="2" id="KW-0963">Cytoplasm</keyword>
<dbReference type="Proteomes" id="UP001493487">
    <property type="component" value="Unassembled WGS sequence"/>
</dbReference>
<comment type="caution">
    <text evidence="11">The sequence shown here is derived from an EMBL/GenBank/DDBJ whole genome shotgun (WGS) entry which is preliminary data.</text>
</comment>
<dbReference type="Pfam" id="PF00072">
    <property type="entry name" value="Response_reg"/>
    <property type="match status" value="1"/>
</dbReference>
<feature type="domain" description="Response regulatory" evidence="10">
    <location>
        <begin position="4"/>
        <end position="121"/>
    </location>
</feature>
<dbReference type="PANTHER" id="PTHR42713">
    <property type="entry name" value="HISTIDINE KINASE-RELATED"/>
    <property type="match status" value="1"/>
</dbReference>
<dbReference type="CDD" id="cd17536">
    <property type="entry name" value="REC_YesN-like"/>
    <property type="match status" value="1"/>
</dbReference>
<reference evidence="11 12" key="1">
    <citation type="journal article" date="2023" name="Genome Announc.">
        <title>Pan-Genome Analyses of the Genus Cohnella and Proposal of the Novel Species Cohnella silvisoli sp. nov., Isolated from Forest Soil.</title>
        <authorList>
            <person name="Wang C."/>
            <person name="Mao L."/>
            <person name="Bao G."/>
            <person name="Zhu H."/>
        </authorList>
    </citation>
    <scope>NUCLEOTIDE SEQUENCE [LARGE SCALE GENOMIC DNA]</scope>
    <source>
        <strain evidence="11 12">NL03-T5-1</strain>
    </source>
</reference>
<dbReference type="SMART" id="SM00448">
    <property type="entry name" value="REC"/>
    <property type="match status" value="1"/>
</dbReference>